<name>A0AAW9CZN3_BURTH</name>
<comment type="caution">
    <text evidence="2">The sequence shown here is derived from an EMBL/GenBank/DDBJ whole genome shotgun (WGS) entry which is preliminary data.</text>
</comment>
<feature type="compositionally biased region" description="Basic and acidic residues" evidence="1">
    <location>
        <begin position="15"/>
        <end position="28"/>
    </location>
</feature>
<accession>A0AAW9CZN3</accession>
<organism evidence="2 3">
    <name type="scientific">Burkholderia thailandensis</name>
    <dbReference type="NCBI Taxonomy" id="57975"/>
    <lineage>
        <taxon>Bacteria</taxon>
        <taxon>Pseudomonadati</taxon>
        <taxon>Pseudomonadota</taxon>
        <taxon>Betaproteobacteria</taxon>
        <taxon>Burkholderiales</taxon>
        <taxon>Burkholderiaceae</taxon>
        <taxon>Burkholderia</taxon>
        <taxon>pseudomallei group</taxon>
    </lineage>
</organism>
<proteinExistence type="predicted"/>
<feature type="compositionally biased region" description="Basic residues" evidence="1">
    <location>
        <begin position="68"/>
        <end position="80"/>
    </location>
</feature>
<gene>
    <name evidence="2" type="ORF">C7S16_1758</name>
</gene>
<evidence type="ECO:0000313" key="3">
    <source>
        <dbReference type="Proteomes" id="UP001272137"/>
    </source>
</evidence>
<feature type="region of interest" description="Disordered" evidence="1">
    <location>
        <begin position="68"/>
        <end position="123"/>
    </location>
</feature>
<dbReference type="EMBL" id="QXCT01000002">
    <property type="protein sequence ID" value="MDW9256110.1"/>
    <property type="molecule type" value="Genomic_DNA"/>
</dbReference>
<protein>
    <submittedName>
        <fullName evidence="2">Bifunctional riboflavin biosynthesis RibBA domain protein</fullName>
    </submittedName>
</protein>
<evidence type="ECO:0000313" key="2">
    <source>
        <dbReference type="EMBL" id="MDW9256110.1"/>
    </source>
</evidence>
<dbReference type="AlphaFoldDB" id="A0AAW9CZN3"/>
<reference evidence="2" key="1">
    <citation type="submission" date="2018-08" db="EMBL/GenBank/DDBJ databases">
        <title>Identification of Burkholderia cepacia strains that express a Burkholderia pseudomallei-like capsular polysaccharide.</title>
        <authorList>
            <person name="Burtnick M.N."/>
            <person name="Vongsouvath M."/>
            <person name="Newton P."/>
            <person name="Wuthiekanun V."/>
            <person name="Limmathurotsakul D."/>
            <person name="Brett P.J."/>
            <person name="Chantratita N."/>
            <person name="Dance D.A."/>
        </authorList>
    </citation>
    <scope>NUCLEOTIDE SEQUENCE</scope>
    <source>
        <strain evidence="2">SBXCC001</strain>
    </source>
</reference>
<feature type="region of interest" description="Disordered" evidence="1">
    <location>
        <begin position="1"/>
        <end position="33"/>
    </location>
</feature>
<dbReference type="Proteomes" id="UP001272137">
    <property type="component" value="Unassembled WGS sequence"/>
</dbReference>
<evidence type="ECO:0000256" key="1">
    <source>
        <dbReference type="SAM" id="MobiDB-lite"/>
    </source>
</evidence>
<sequence>MPQRDARSAAPIIRTIDRTGESSGERRSGPRIAPVHARFVPVAGSPRGGSGPVPHPLCSVLALFSHRRRATAASPPRRKTRPDAAQTSADACRRAAARRSRHAAEGPAVGRPANAAARRVASG</sequence>